<evidence type="ECO:0000313" key="2">
    <source>
        <dbReference type="EMBL" id="ROT37145.1"/>
    </source>
</evidence>
<keyword evidence="1" id="KW-0732">Signal</keyword>
<proteinExistence type="predicted"/>
<accession>A0A3N2PRM8</accession>
<dbReference type="EMBL" id="ML119057">
    <property type="protein sequence ID" value="ROT37145.1"/>
    <property type="molecule type" value="Genomic_DNA"/>
</dbReference>
<gene>
    <name evidence="2" type="ORF">SODALDRAFT_334217</name>
</gene>
<dbReference type="GeneID" id="39580626"/>
<feature type="signal peptide" evidence="1">
    <location>
        <begin position="1"/>
        <end position="19"/>
    </location>
</feature>
<feature type="chain" id="PRO_5018218264" evidence="1">
    <location>
        <begin position="20"/>
        <end position="83"/>
    </location>
</feature>
<protein>
    <submittedName>
        <fullName evidence="2">Uncharacterized protein</fullName>
    </submittedName>
</protein>
<dbReference type="Proteomes" id="UP000272025">
    <property type="component" value="Unassembled WGS sequence"/>
</dbReference>
<dbReference type="RefSeq" id="XP_028464951.1">
    <property type="nucleotide sequence ID" value="XM_028612148.1"/>
</dbReference>
<dbReference type="OrthoDB" id="4829650at2759"/>
<name>A0A3N2PRM8_SODAK</name>
<evidence type="ECO:0000313" key="3">
    <source>
        <dbReference type="Proteomes" id="UP000272025"/>
    </source>
</evidence>
<reference evidence="2 3" key="1">
    <citation type="journal article" date="2018" name="Mol. Ecol.">
        <title>The obligate alkalophilic soda-lake fungus Sodiomyces alkalinus has shifted to a protein diet.</title>
        <authorList>
            <person name="Grum-Grzhimaylo A.A."/>
            <person name="Falkoski D.L."/>
            <person name="van den Heuvel J."/>
            <person name="Valero-Jimenez C.A."/>
            <person name="Min B."/>
            <person name="Choi I.G."/>
            <person name="Lipzen A."/>
            <person name="Daum C.G."/>
            <person name="Aanen D.K."/>
            <person name="Tsang A."/>
            <person name="Henrissat B."/>
            <person name="Bilanenko E.N."/>
            <person name="de Vries R.P."/>
            <person name="van Kan J.A.L."/>
            <person name="Grigoriev I.V."/>
            <person name="Debets A.J.M."/>
        </authorList>
    </citation>
    <scope>NUCLEOTIDE SEQUENCE [LARGE SCALE GENOMIC DNA]</scope>
    <source>
        <strain evidence="2 3">F11</strain>
    </source>
</reference>
<keyword evidence="3" id="KW-1185">Reference proteome</keyword>
<sequence length="83" mass="8782">MVAFRQLALLAAIALTATAIPAEQRSEVQTLVNPSYQVASSDLPTGQRCGTNICCKDQVCCNASCGICTPPGGMCIQIYCLRE</sequence>
<evidence type="ECO:0000256" key="1">
    <source>
        <dbReference type="SAM" id="SignalP"/>
    </source>
</evidence>
<dbReference type="AlphaFoldDB" id="A0A3N2PRM8"/>
<organism evidence="2 3">
    <name type="scientific">Sodiomyces alkalinus (strain CBS 110278 / VKM F-3762 / F11)</name>
    <name type="common">Alkaliphilic filamentous fungus</name>
    <dbReference type="NCBI Taxonomy" id="1314773"/>
    <lineage>
        <taxon>Eukaryota</taxon>
        <taxon>Fungi</taxon>
        <taxon>Dikarya</taxon>
        <taxon>Ascomycota</taxon>
        <taxon>Pezizomycotina</taxon>
        <taxon>Sordariomycetes</taxon>
        <taxon>Hypocreomycetidae</taxon>
        <taxon>Glomerellales</taxon>
        <taxon>Plectosphaerellaceae</taxon>
        <taxon>Sodiomyces</taxon>
    </lineage>
</organism>